<name>A0ABD4U4G6_STRAP</name>
<proteinExistence type="predicted"/>
<comment type="caution">
    <text evidence="1">The sequence shown here is derived from an EMBL/GenBank/DDBJ whole genome shotgun (WGS) entry which is preliminary data.</text>
</comment>
<gene>
    <name evidence="1" type="ORF">OJ589_04380</name>
</gene>
<sequence>MKDLKAIKLGFGIVLFIMLLSFAAIGVKTVWQEVFFKDYDSHLTQNEYAAAVVDQNVNLVFYKSGCPYCQAGKQAVISAAEKSAYPTFYINVESEKGQALVKKYQVKKAATIVKLRDGKQQLSLYATKASKGEINVDESAIKEAMK</sequence>
<dbReference type="Proteomes" id="UP001208682">
    <property type="component" value="Unassembled WGS sequence"/>
</dbReference>
<accession>A0ABD4U4G6</accession>
<evidence type="ECO:0000313" key="1">
    <source>
        <dbReference type="EMBL" id="MCW1076411.1"/>
    </source>
</evidence>
<organism evidence="1 2">
    <name type="scientific">Streptococcus anginosus</name>
    <dbReference type="NCBI Taxonomy" id="1328"/>
    <lineage>
        <taxon>Bacteria</taxon>
        <taxon>Bacillati</taxon>
        <taxon>Bacillota</taxon>
        <taxon>Bacilli</taxon>
        <taxon>Lactobacillales</taxon>
        <taxon>Streptococcaceae</taxon>
        <taxon>Streptococcus</taxon>
        <taxon>Streptococcus anginosus group</taxon>
    </lineage>
</organism>
<dbReference type="InterPro" id="IPR036249">
    <property type="entry name" value="Thioredoxin-like_sf"/>
</dbReference>
<dbReference type="EMBL" id="JAPAIP010000006">
    <property type="protein sequence ID" value="MCW1076411.1"/>
    <property type="molecule type" value="Genomic_DNA"/>
</dbReference>
<dbReference type="Gene3D" id="3.40.30.10">
    <property type="entry name" value="Glutaredoxin"/>
    <property type="match status" value="1"/>
</dbReference>
<dbReference type="RefSeq" id="WP_264348421.1">
    <property type="nucleotide sequence ID" value="NZ_JAPAIP010000006.1"/>
</dbReference>
<protein>
    <submittedName>
        <fullName evidence="1">Thioredoxin</fullName>
    </submittedName>
</protein>
<dbReference type="SUPFAM" id="SSF52833">
    <property type="entry name" value="Thioredoxin-like"/>
    <property type="match status" value="1"/>
</dbReference>
<dbReference type="AlphaFoldDB" id="A0ABD4U4G6"/>
<reference evidence="1 2" key="1">
    <citation type="submission" date="2022-10" db="EMBL/GenBank/DDBJ databases">
        <title>Comparative genomic study of S. anginosus.</title>
        <authorList>
            <person name="Prasad A."/>
            <person name="Ene A."/>
            <person name="Jablonska S."/>
            <person name="Du J."/>
            <person name="Wolfe A.J."/>
            <person name="Putonti C."/>
        </authorList>
    </citation>
    <scope>NUCLEOTIDE SEQUENCE [LARGE SCALE GENOMIC DNA]</scope>
    <source>
        <strain evidence="1 2">UMB1339</strain>
    </source>
</reference>
<evidence type="ECO:0000313" key="2">
    <source>
        <dbReference type="Proteomes" id="UP001208682"/>
    </source>
</evidence>